<dbReference type="GO" id="GO:0006310">
    <property type="term" value="P:DNA recombination"/>
    <property type="evidence" value="ECO:0007669"/>
    <property type="project" value="UniProtKB-KW"/>
</dbReference>
<dbReference type="SUPFAM" id="SSF56349">
    <property type="entry name" value="DNA breaking-rejoining enzymes"/>
    <property type="match status" value="1"/>
</dbReference>
<accession>A0A9P1GED4</accession>
<reference evidence="4" key="2">
    <citation type="submission" date="2024-04" db="EMBL/GenBank/DDBJ databases">
        <authorList>
            <person name="Chen Y."/>
            <person name="Shah S."/>
            <person name="Dougan E. K."/>
            <person name="Thang M."/>
            <person name="Chan C."/>
        </authorList>
    </citation>
    <scope>NUCLEOTIDE SEQUENCE [LARGE SCALE GENOMIC DNA]</scope>
</reference>
<proteinExistence type="predicted"/>
<feature type="compositionally biased region" description="Basic and acidic residues" evidence="2">
    <location>
        <begin position="818"/>
        <end position="832"/>
    </location>
</feature>
<dbReference type="InterPro" id="IPR011010">
    <property type="entry name" value="DNA_brk_join_enz"/>
</dbReference>
<evidence type="ECO:0000256" key="2">
    <source>
        <dbReference type="SAM" id="MobiDB-lite"/>
    </source>
</evidence>
<name>A0A9P1GED4_9DINO</name>
<dbReference type="Gene3D" id="3.40.50.150">
    <property type="entry name" value="Vaccinia Virus protein VP39"/>
    <property type="match status" value="1"/>
</dbReference>
<sequence>MKFTEVLEENMLLRWRAYYVNYRAMKLCIEEIEADPSSSNAHFLTSVGLKAQKQEPGRFRAMSMTGRWLVKQSIDAQRARDAVMPAHSDSPAVMYALIVFATALLKWTTWEGTPTVQHAPNLCLFANVLDRLATMTMGAFCMPDMGYLDRPEEVTPHGLVLEGQSIEAELEGLIGPLARWRADAPAHLGAGFDRLSLATIQSIKEFRYFESAGILNTLSDRLQAIEATINMEMNRSVPLLPNPRVCITPSSGSDGRTARMGVQALNAANQVLMARAMAEADGGQVEGQMTRPDKLEHTHEGKDGGFIMITSELWGALRGAGLEELAPSLIRHGVVSLNILSSKYEELRSAGVHGWQIEAILASGGTPTAGSEVNPQNADRGDLPVRNMGKRASMQAALEAAQPNQRQKALASLDQDILAKSTNPAAEARVRTYLALCRAWEVPGFPLDCHNIRCFGASLKAGGYRSAAVYFQAICGHQQRVLRTPVPAIVKLGIRDCVRSIQRGLGERKLKDSFNGLLIGNMAFSTDELPFSFENIAHCRDMAVIGMWFMLREVEMASARAGDLRLEGREVCLCIPIHKTDHKGRFTERSLTCSCTAKIHGLCVWHSSERHLLRLEAHCQDEPRQQLPLFPDQGGRTASKQTFIEAFRRVIEHTGTVLTRMGPDGQESQRFHGHVLRISGAQMLSSSGVELALIQLLGRWTSTAVLRYTQDSALIRVPNIPQQVLSGDDSHVQKIQMQVVQSEAAASSVAPVGRAPAPAARPKALAADIRGLRAELDQVRQAVQKPPQTYVFRPKAKILHKSSQYEENNEPSRMTRRPQREGLHAPRPEKKTGPALTEYLEARGIRTPATLALLSKNEEGLDQTLIQPLLQGWTKGDGSVITIPETDKPIAKATLLHMWMMAKQSWEQAQIAAQPKAPPSTAAPSGSHSTTQEDKVPKTLAPGRWSALVQDYQTQQIGGEDRVFPVQELLGAESIIARVLHEHEVSKTYTPVQLGELVSIRTFQANGEPNPLAKRDRSVTKLTLTGEQLVAAPEEPWQPRSVLAILDGINSIRWCYILCKLGPEQAVHSFFDWMVRLVRSRPQKTDQLAQYWMSLSWRLALEMRGGRTFPEVTAVLMKDYDAFTECMNREPTQTAKKPPPAAPTKTEPKGTGKGNTKSGKSSRAAPYTRPTGRWQWESWDKSDKASSSWPANPKQEERQSWKKDAWSSDWKTSQIFQKINKKVILLSCFDGIGTAALALEGLVESVDLYIAWEIDDDCIAVLKERHPTAVNRGNFLRDDPKEVAETVRRHDPAGEMLVIFASAPPCPDFSRIKTEPLGSSGEEGQKFTAYCSFAREIEENLPNRRVGYITENVVMNKGEADFFSSRLDCEPVILDAQDHGLINRPRLWWTRVDWGQTRHSPLTGEKLKWTKSQKFHRLHYDGKIQEASDLDLQGLRLHQEVESHAKRMPCLTTPAPTEAGRAPPKKLRGRVDPAQRSRWLDDGRTFAPWQYAPEAMLHSPDGTMTTPGAEAKEQLHQLPKGYTNVPSVPERSRHRMLANGWHLGSARFIMMLLLQAMMGQCSTSPIPAPSHTALQQMTEIISTMQPVLGPGKWPREEVCVAQASTMWEHWELAVKASHPVQRPLTLEPGLQQCIELHKIIGGSLPRMRTEIVDEVERMVAQIPLLLDLLQQVKMPGLTELSEDLQQGFEVTGKIHEGAGWMPRADGRYEHPVSQESFLKNNRHYTLAKLSSNRIDPQWTVMLKELEVELEKGRMSGPYEAPDWWPMKTTSIGSKPMQPLPRQDICTSFCFSVQQTDKVRRCEDFRRSGHNSTVIASDVPHHHDIKTFVDLALTDFGIQEGAMVWAQDLNGAYRQFPVRDPDDCYCVLLTPHGPILLRHHAMTFGAVSSVWNFNRAADAITFLSRRLLATAVGHYVDDFIGVEPASAVHSGFEQFTRLTRVLGLRMKEKKALPPSTSQKVLGIVLTIEDEKVTLAPHHDRCTKTLATIQQAIQSDSLPSEVAHKLAGKLVFLTTTLFGQLGRAALQPLYARAHGLSQDSHGDQLNGPLRSALLTLQNLLKEIQPRVIPRQMQEQVVVVYSDAYFVLEGQALSPGSDNVPTQWHKTKCHTYENGWGFVIHHEGTTYYSAGSIPPWVIKRFCTRKAYIYFLEIAAQFLAFMACRSLNSRMVLSFIDNASGFFALKKGYCKDPAICNLIALVWRFLANDGWHLHLEWVKSELNISDQVSRHHYDEMHALGAQWLEMNTDRIFRVLYRVAVDADYAHGRALRDVLTIPVPELQSAHTGRWVYGASVEMNGSICDSTDRADDCHHAPLA</sequence>
<feature type="region of interest" description="Disordered" evidence="2">
    <location>
        <begin position="907"/>
        <end position="937"/>
    </location>
</feature>
<dbReference type="EMBL" id="CAMXCT020004092">
    <property type="protein sequence ID" value="CAL1161007.1"/>
    <property type="molecule type" value="Genomic_DNA"/>
</dbReference>
<dbReference type="GO" id="GO:0003677">
    <property type="term" value="F:DNA binding"/>
    <property type="evidence" value="ECO:0007669"/>
    <property type="project" value="InterPro"/>
</dbReference>
<dbReference type="SUPFAM" id="SSF53335">
    <property type="entry name" value="S-adenosyl-L-methionine-dependent methyltransferases"/>
    <property type="match status" value="1"/>
</dbReference>
<keyword evidence="6" id="KW-1185">Reference proteome</keyword>
<dbReference type="EMBL" id="CAMXCT030004092">
    <property type="protein sequence ID" value="CAL4794944.1"/>
    <property type="molecule type" value="Genomic_DNA"/>
</dbReference>
<dbReference type="Proteomes" id="UP001152797">
    <property type="component" value="Unassembled WGS sequence"/>
</dbReference>
<organism evidence="3">
    <name type="scientific">Cladocopium goreaui</name>
    <dbReference type="NCBI Taxonomy" id="2562237"/>
    <lineage>
        <taxon>Eukaryota</taxon>
        <taxon>Sar</taxon>
        <taxon>Alveolata</taxon>
        <taxon>Dinophyceae</taxon>
        <taxon>Suessiales</taxon>
        <taxon>Symbiodiniaceae</taxon>
        <taxon>Cladocopium</taxon>
    </lineage>
</organism>
<reference evidence="3" key="1">
    <citation type="submission" date="2022-10" db="EMBL/GenBank/DDBJ databases">
        <authorList>
            <person name="Chen Y."/>
            <person name="Dougan E. K."/>
            <person name="Chan C."/>
            <person name="Rhodes N."/>
            <person name="Thang M."/>
        </authorList>
    </citation>
    <scope>NUCLEOTIDE SEQUENCE</scope>
</reference>
<dbReference type="PANTHER" id="PTHR33050">
    <property type="entry name" value="REVERSE TRANSCRIPTASE DOMAIN-CONTAINING PROTEIN"/>
    <property type="match status" value="1"/>
</dbReference>
<dbReference type="EMBL" id="CAMXCT010004092">
    <property type="protein sequence ID" value="CAI4007632.1"/>
    <property type="molecule type" value="Genomic_DNA"/>
</dbReference>
<dbReference type="InterPro" id="IPR029063">
    <property type="entry name" value="SAM-dependent_MTases_sf"/>
</dbReference>
<feature type="compositionally biased region" description="Basic and acidic residues" evidence="2">
    <location>
        <begin position="1194"/>
        <end position="1204"/>
    </location>
</feature>
<dbReference type="GO" id="GO:0015074">
    <property type="term" value="P:DNA integration"/>
    <property type="evidence" value="ECO:0007669"/>
    <property type="project" value="InterPro"/>
</dbReference>
<dbReference type="OrthoDB" id="438737at2759"/>
<comment type="caution">
    <text evidence="3">The sequence shown here is derived from an EMBL/GenBank/DDBJ whole genome shotgun (WGS) entry which is preliminary data.</text>
</comment>
<feature type="region of interest" description="Disordered" evidence="2">
    <location>
        <begin position="1450"/>
        <end position="1475"/>
    </location>
</feature>
<feature type="region of interest" description="Disordered" evidence="2">
    <location>
        <begin position="1129"/>
        <end position="1204"/>
    </location>
</feature>
<dbReference type="PANTHER" id="PTHR33050:SF7">
    <property type="entry name" value="RIBONUCLEASE H"/>
    <property type="match status" value="1"/>
</dbReference>
<evidence type="ECO:0000313" key="6">
    <source>
        <dbReference type="Proteomes" id="UP001152797"/>
    </source>
</evidence>
<dbReference type="InterPro" id="IPR013762">
    <property type="entry name" value="Integrase-like_cat_sf"/>
</dbReference>
<evidence type="ECO:0000313" key="3">
    <source>
        <dbReference type="EMBL" id="CAI4007632.1"/>
    </source>
</evidence>
<dbReference type="Gene3D" id="1.10.443.10">
    <property type="entry name" value="Intergrase catalytic core"/>
    <property type="match status" value="1"/>
</dbReference>
<keyword evidence="1" id="KW-0233">DNA recombination</keyword>
<dbReference type="InterPro" id="IPR052055">
    <property type="entry name" value="Hepadnavirus_pol/RT"/>
</dbReference>
<protein>
    <submittedName>
        <fullName evidence="5">DNA (Cytosine-5)-methyltransferase 3B (Dnmt3b) (DNA methyltransferase HsaIIIB) (DNA MTase HsaIIIB) (M.HsaIIIB)</fullName>
    </submittedName>
</protein>
<evidence type="ECO:0000256" key="1">
    <source>
        <dbReference type="ARBA" id="ARBA00023172"/>
    </source>
</evidence>
<evidence type="ECO:0000313" key="5">
    <source>
        <dbReference type="EMBL" id="CAL4794944.1"/>
    </source>
</evidence>
<gene>
    <name evidence="3" type="ORF">C1SCF055_LOCUS33171</name>
</gene>
<evidence type="ECO:0000313" key="4">
    <source>
        <dbReference type="EMBL" id="CAL1161007.1"/>
    </source>
</evidence>
<feature type="region of interest" description="Disordered" evidence="2">
    <location>
        <begin position="800"/>
        <end position="834"/>
    </location>
</feature>